<evidence type="ECO:0000256" key="1">
    <source>
        <dbReference type="SAM" id="MobiDB-lite"/>
    </source>
</evidence>
<protein>
    <submittedName>
        <fullName evidence="2">Uncharacterized protein</fullName>
    </submittedName>
</protein>
<accession>L8WNB6</accession>
<gene>
    <name evidence="2" type="ORF">AG1IA_08147</name>
</gene>
<name>L8WNB6_THACA</name>
<feature type="region of interest" description="Disordered" evidence="1">
    <location>
        <begin position="127"/>
        <end position="147"/>
    </location>
</feature>
<reference evidence="2 3" key="1">
    <citation type="journal article" date="2013" name="Nat. Commun.">
        <title>The evolution and pathogenic mechanisms of the rice sheath blight pathogen.</title>
        <authorList>
            <person name="Zheng A."/>
            <person name="Lin R."/>
            <person name="Xu L."/>
            <person name="Qin P."/>
            <person name="Tang C."/>
            <person name="Ai P."/>
            <person name="Zhang D."/>
            <person name="Liu Y."/>
            <person name="Sun Z."/>
            <person name="Feng H."/>
            <person name="Wang Y."/>
            <person name="Chen Y."/>
            <person name="Liang X."/>
            <person name="Fu R."/>
            <person name="Li Q."/>
            <person name="Zhang J."/>
            <person name="Yu X."/>
            <person name="Xie Z."/>
            <person name="Ding L."/>
            <person name="Guan P."/>
            <person name="Tang J."/>
            <person name="Liang Y."/>
            <person name="Wang S."/>
            <person name="Deng Q."/>
            <person name="Li S."/>
            <person name="Zhu J."/>
            <person name="Wang L."/>
            <person name="Liu H."/>
            <person name="Li P."/>
        </authorList>
    </citation>
    <scope>NUCLEOTIDE SEQUENCE [LARGE SCALE GENOMIC DNA]</scope>
    <source>
        <strain evidence="3">AG-1 IA</strain>
    </source>
</reference>
<proteinExistence type="predicted"/>
<dbReference type="Proteomes" id="UP000011668">
    <property type="component" value="Unassembled WGS sequence"/>
</dbReference>
<evidence type="ECO:0000313" key="2">
    <source>
        <dbReference type="EMBL" id="ELU37829.1"/>
    </source>
</evidence>
<dbReference type="AlphaFoldDB" id="L8WNB6"/>
<keyword evidence="3" id="KW-1185">Reference proteome</keyword>
<evidence type="ECO:0000313" key="3">
    <source>
        <dbReference type="Proteomes" id="UP000011668"/>
    </source>
</evidence>
<dbReference type="EMBL" id="AFRT01002460">
    <property type="protein sequence ID" value="ELU37829.1"/>
    <property type="molecule type" value="Genomic_DNA"/>
</dbReference>
<dbReference type="HOGENOM" id="CLU_1215501_0_0_1"/>
<feature type="region of interest" description="Disordered" evidence="1">
    <location>
        <begin position="168"/>
        <end position="205"/>
    </location>
</feature>
<sequence>MVYQFLAAAIILSYIDDAYTKPHCLTKPRQDNTHIDKQAATYPKKLILLPSIHLVHLDNNSTRHLSKQSDSLHYIRCRADPGGALDLEDRSRGERTKRLRVICAFTPARFGTYWSFVRFWSLDSTRPKGEGRGGFPSGPTSGVPCESTNIDVPSELTKQMFQLLRMYPRGEKGGGEGGSAQNPRHQPSVPRRSPESDSIPKKRFVRSPLESVRGIKWNVERWREERRG</sequence>
<comment type="caution">
    <text evidence="2">The sequence shown here is derived from an EMBL/GenBank/DDBJ whole genome shotgun (WGS) entry which is preliminary data.</text>
</comment>
<organism evidence="2 3">
    <name type="scientific">Thanatephorus cucumeris (strain AG1-IA)</name>
    <name type="common">Rice sheath blight fungus</name>
    <name type="synonym">Rhizoctonia solani</name>
    <dbReference type="NCBI Taxonomy" id="983506"/>
    <lineage>
        <taxon>Eukaryota</taxon>
        <taxon>Fungi</taxon>
        <taxon>Dikarya</taxon>
        <taxon>Basidiomycota</taxon>
        <taxon>Agaricomycotina</taxon>
        <taxon>Agaricomycetes</taxon>
        <taxon>Cantharellales</taxon>
        <taxon>Ceratobasidiaceae</taxon>
        <taxon>Rhizoctonia</taxon>
        <taxon>Rhizoctonia solani AG-1</taxon>
    </lineage>
</organism>